<feature type="transmembrane region" description="Helical" evidence="1">
    <location>
        <begin position="55"/>
        <end position="73"/>
    </location>
</feature>
<organism evidence="2">
    <name type="scientific">uncultured marine thaumarchaeote KM3_74_F11</name>
    <dbReference type="NCBI Taxonomy" id="1456273"/>
    <lineage>
        <taxon>Archaea</taxon>
        <taxon>Nitrososphaerota</taxon>
        <taxon>environmental samples</taxon>
    </lineage>
</organism>
<keyword evidence="1" id="KW-0812">Transmembrane</keyword>
<keyword evidence="1" id="KW-1133">Transmembrane helix</keyword>
<name>A0A075HRU2_9ARCH</name>
<reference evidence="2" key="1">
    <citation type="journal article" date="2014" name="Genome Biol. Evol.">
        <title>Pangenome evidence for extensive interdomain horizontal transfer affecting lineage core and shell genes in uncultured planktonic thaumarchaeota and euryarchaeota.</title>
        <authorList>
            <person name="Deschamps P."/>
            <person name="Zivanovic Y."/>
            <person name="Moreira D."/>
            <person name="Rodriguez-Valera F."/>
            <person name="Lopez-Garcia P."/>
        </authorList>
    </citation>
    <scope>NUCLEOTIDE SEQUENCE</scope>
</reference>
<proteinExistence type="predicted"/>
<dbReference type="AlphaFoldDB" id="A0A075HRU2"/>
<evidence type="ECO:0000313" key="2">
    <source>
        <dbReference type="EMBL" id="AIF16638.1"/>
    </source>
</evidence>
<sequence>MLAIFTLLAGVFFPLITPGISFDLVIQGTATLFLGLVGAILLFKAATSDKRRGVFIAVGFALITISLVLIYHIQEQDIFSH</sequence>
<feature type="transmembrane region" description="Helical" evidence="1">
    <location>
        <begin position="24"/>
        <end position="43"/>
    </location>
</feature>
<accession>A0A075HRU2</accession>
<evidence type="ECO:0000256" key="1">
    <source>
        <dbReference type="SAM" id="Phobius"/>
    </source>
</evidence>
<protein>
    <submittedName>
        <fullName evidence="2">Uncharacterized protein</fullName>
    </submittedName>
</protein>
<keyword evidence="1" id="KW-0472">Membrane</keyword>
<dbReference type="EMBL" id="KF901060">
    <property type="protein sequence ID" value="AIF16638.1"/>
    <property type="molecule type" value="Genomic_DNA"/>
</dbReference>